<dbReference type="InterPro" id="IPR009071">
    <property type="entry name" value="HMG_box_dom"/>
</dbReference>
<feature type="region of interest" description="Disordered" evidence="4">
    <location>
        <begin position="261"/>
        <end position="342"/>
    </location>
</feature>
<dbReference type="PANTHER" id="PTHR45789:SF2">
    <property type="entry name" value="FI18025P1"/>
    <property type="match status" value="1"/>
</dbReference>
<comment type="caution">
    <text evidence="6">The sequence shown here is derived from an EMBL/GenBank/DDBJ whole genome shotgun (WGS) entry which is preliminary data.</text>
</comment>
<dbReference type="Pfam" id="PF00505">
    <property type="entry name" value="HMG_box"/>
    <property type="match status" value="1"/>
</dbReference>
<protein>
    <recommendedName>
        <fullName evidence="5">HMG box domain-containing protein</fullName>
    </recommendedName>
</protein>
<dbReference type="CDD" id="cd01389">
    <property type="entry name" value="HMG-box_ROX1-like"/>
    <property type="match status" value="1"/>
</dbReference>
<dbReference type="PROSITE" id="PS50118">
    <property type="entry name" value="HMG_BOX_2"/>
    <property type="match status" value="1"/>
</dbReference>
<feature type="DNA-binding region" description="HMG box" evidence="3">
    <location>
        <begin position="199"/>
        <end position="267"/>
    </location>
</feature>
<dbReference type="InterPro" id="IPR051356">
    <property type="entry name" value="SOX/SOX-like_TF"/>
</dbReference>
<dbReference type="SUPFAM" id="SSF47095">
    <property type="entry name" value="HMG-box"/>
    <property type="match status" value="1"/>
</dbReference>
<keyword evidence="2 3" id="KW-0539">Nucleus</keyword>
<keyword evidence="1 3" id="KW-0238">DNA-binding</keyword>
<evidence type="ECO:0000256" key="4">
    <source>
        <dbReference type="SAM" id="MobiDB-lite"/>
    </source>
</evidence>
<organism evidence="6 7">
    <name type="scientific">Hymenoscyphus albidus</name>
    <dbReference type="NCBI Taxonomy" id="595503"/>
    <lineage>
        <taxon>Eukaryota</taxon>
        <taxon>Fungi</taxon>
        <taxon>Dikarya</taxon>
        <taxon>Ascomycota</taxon>
        <taxon>Pezizomycotina</taxon>
        <taxon>Leotiomycetes</taxon>
        <taxon>Helotiales</taxon>
        <taxon>Helotiaceae</taxon>
        <taxon>Hymenoscyphus</taxon>
    </lineage>
</organism>
<evidence type="ECO:0000313" key="7">
    <source>
        <dbReference type="Proteomes" id="UP000701801"/>
    </source>
</evidence>
<proteinExistence type="predicted"/>
<dbReference type="SMART" id="SM00398">
    <property type="entry name" value="HMG"/>
    <property type="match status" value="1"/>
</dbReference>
<dbReference type="GO" id="GO:0000978">
    <property type="term" value="F:RNA polymerase II cis-regulatory region sequence-specific DNA binding"/>
    <property type="evidence" value="ECO:0007669"/>
    <property type="project" value="TreeGrafter"/>
</dbReference>
<evidence type="ECO:0000256" key="3">
    <source>
        <dbReference type="PROSITE-ProRule" id="PRU00267"/>
    </source>
</evidence>
<feature type="domain" description="HMG box" evidence="5">
    <location>
        <begin position="199"/>
        <end position="267"/>
    </location>
</feature>
<dbReference type="EMBL" id="CAJVRM010000684">
    <property type="protein sequence ID" value="CAG8982804.1"/>
    <property type="molecule type" value="Genomic_DNA"/>
</dbReference>
<evidence type="ECO:0000256" key="1">
    <source>
        <dbReference type="ARBA" id="ARBA00023125"/>
    </source>
</evidence>
<dbReference type="Gene3D" id="1.10.30.10">
    <property type="entry name" value="High mobility group box domain"/>
    <property type="match status" value="1"/>
</dbReference>
<feature type="compositionally biased region" description="Basic and acidic residues" evidence="4">
    <location>
        <begin position="127"/>
        <end position="139"/>
    </location>
</feature>
<accession>A0A9N9LXA3</accession>
<dbReference type="GO" id="GO:0005634">
    <property type="term" value="C:nucleus"/>
    <property type="evidence" value="ECO:0007669"/>
    <property type="project" value="UniProtKB-UniRule"/>
</dbReference>
<feature type="region of interest" description="Disordered" evidence="4">
    <location>
        <begin position="115"/>
        <end position="149"/>
    </location>
</feature>
<keyword evidence="7" id="KW-1185">Reference proteome</keyword>
<evidence type="ECO:0000313" key="6">
    <source>
        <dbReference type="EMBL" id="CAG8982804.1"/>
    </source>
</evidence>
<dbReference type="OrthoDB" id="2307332at2759"/>
<dbReference type="PANTHER" id="PTHR45789">
    <property type="entry name" value="FI18025P1"/>
    <property type="match status" value="1"/>
</dbReference>
<feature type="region of interest" description="Disordered" evidence="4">
    <location>
        <begin position="35"/>
        <end position="61"/>
    </location>
</feature>
<evidence type="ECO:0000259" key="5">
    <source>
        <dbReference type="PROSITE" id="PS50118"/>
    </source>
</evidence>
<reference evidence="6" key="1">
    <citation type="submission" date="2021-07" db="EMBL/GenBank/DDBJ databases">
        <authorList>
            <person name="Durling M."/>
        </authorList>
    </citation>
    <scope>NUCLEOTIDE SEQUENCE</scope>
</reference>
<dbReference type="Proteomes" id="UP000701801">
    <property type="component" value="Unassembled WGS sequence"/>
</dbReference>
<evidence type="ECO:0000256" key="2">
    <source>
        <dbReference type="ARBA" id="ARBA00023242"/>
    </source>
</evidence>
<name>A0A9N9LXA3_9HELO</name>
<sequence>MPLSPPTSNNGEPLMQGFHHLLQHNSYTAYPEQYDHGEGGRLHSNYGSLIPSQGRPDSVGPRNGYQYTQQYLEPGHGMPYDNADMYAYQDQYSTPATSPPTSSMGGHDMIRTRSGLIQQRPNQHLRPKNEARSKTEKSPKPKRAKKDKVKTVKNVPLVPLSELTKDFEHNPMEDIEAYVNRSAEVRRKEVDEGKQPGRVKRPMNSFMLYRKCYQHRAKEIALNHNHQVVSSMCGEHWPIEPDHVKEKFNEWARVERINHHNAHPGYKFSPSKPGAAKGAKRKSPGVGEELDLPEYDWQERQVKKVRSSPLAQSQNRPVAYPSRGSAYRYSQSRDGSMEPNYAERPMHQNPSHFNMSNPHMQPPPQYNQMLQGGEYYEQTIRPNPNYDFGNYCSAEDVLLKKTAAPGVHSFLGLPGGSSELDIMNGMMPQHQQFDGMPVGVGPDQKIDPSLLSSQGALHDNPEGIYFGDTQFEDQKFIPYGAGLIDPSLGDPVMAFSDAEPNQEGMPLHDPHMGILKGHQEGWHVESMDGGPEFDKWMDGE</sequence>
<gene>
    <name evidence="6" type="ORF">HYALB_00001085</name>
</gene>
<dbReference type="InterPro" id="IPR036910">
    <property type="entry name" value="HMG_box_dom_sf"/>
</dbReference>
<dbReference type="GO" id="GO:0000981">
    <property type="term" value="F:DNA-binding transcription factor activity, RNA polymerase II-specific"/>
    <property type="evidence" value="ECO:0007669"/>
    <property type="project" value="TreeGrafter"/>
</dbReference>
<dbReference type="AlphaFoldDB" id="A0A9N9LXA3"/>